<gene>
    <name evidence="1" type="ORF">C4B59_15860</name>
</gene>
<accession>A0AC61KYL0</accession>
<dbReference type="Proteomes" id="UP000248329">
    <property type="component" value="Unassembled WGS sequence"/>
</dbReference>
<comment type="caution">
    <text evidence="1">The sequence shown here is derived from an EMBL/GenBank/DDBJ whole genome shotgun (WGS) entry which is preliminary data.</text>
</comment>
<evidence type="ECO:0000313" key="1">
    <source>
        <dbReference type="EMBL" id="PXF57062.1"/>
    </source>
</evidence>
<dbReference type="EMBL" id="PQXF01000072">
    <property type="protein sequence ID" value="PXF57062.1"/>
    <property type="molecule type" value="Genomic_DNA"/>
</dbReference>
<sequence length="544" mass="58681">MIELAGISFSYPERPVLMDINLCIGRGEYLGITGDNGSGKTTLVKLLNGLLLPQEGQVTVDGASTSDRESLLAIRRSVGIVFQNPDAQAVGETVEEDIVFGLENIRVPGREIDRRIDSYLGMLGIPELRDRNASLLSGGQKQLVNIAAVMAMEPACIVFDEALSMLDASNRRNVLMRISELTRRGTSIIQITHNPEDLGSCHRVIAISDGRISGTVGFSSEIAMPSDSNVSVDGRAATAECANETNEGKKGKSAVVNWMHNTATDVDDINRRYNPIDFTACMRSIRPQRIKGKRCGEFIDHRTGPVSGVSREGDGIEIRHLTHTYSPDTEWAVPALKDVSLTIGRGGVTGIVGGIGSGKSTLACLIAGLDTPTSGSIAIDGRHPEPGRNVRILFQHPEEFFFERTVREAVAFGPSKAGLPKDVLDARVLSAIDEVGLDRSILEKSPFKLSSGEQRLAAFAVSIAVKPEYVILDEPTAGLDRRSRRLVSDAVRRMVGRDGAGCGATVIYISHRIGEVLKVADRIAKLSAGNLAFEGTSAMYRDRM</sequence>
<reference evidence="1" key="1">
    <citation type="submission" date="2018-01" db="EMBL/GenBank/DDBJ databases">
        <authorList>
            <person name="Krukenberg V."/>
        </authorList>
    </citation>
    <scope>NUCLEOTIDE SEQUENCE</scope>
    <source>
        <strain evidence="1">E20ANME2</strain>
    </source>
</reference>
<proteinExistence type="predicted"/>
<name>A0AC61KYL0_9EURY</name>
<organism evidence="1 2">
    <name type="scientific">Candidatus Methanogaster sp</name>
    <dbReference type="NCBI Taxonomy" id="3386292"/>
    <lineage>
        <taxon>Archaea</taxon>
        <taxon>Methanobacteriati</taxon>
        <taxon>Methanobacteriota</taxon>
        <taxon>Stenosarchaea group</taxon>
        <taxon>Methanomicrobia</taxon>
        <taxon>Methanosarcinales</taxon>
        <taxon>ANME-2 cluster</taxon>
        <taxon>Candidatus Methanogasteraceae</taxon>
        <taxon>Candidatus Methanogaster</taxon>
    </lineage>
</organism>
<evidence type="ECO:0000313" key="2">
    <source>
        <dbReference type="Proteomes" id="UP000248329"/>
    </source>
</evidence>
<protein>
    <submittedName>
        <fullName evidence="1">Uncharacterized protein</fullName>
    </submittedName>
</protein>